<dbReference type="PROSITE" id="PS50109">
    <property type="entry name" value="HIS_KIN"/>
    <property type="match status" value="1"/>
</dbReference>
<dbReference type="InterPro" id="IPR036890">
    <property type="entry name" value="HATPase_C_sf"/>
</dbReference>
<dbReference type="InterPro" id="IPR005467">
    <property type="entry name" value="His_kinase_dom"/>
</dbReference>
<organism evidence="7 8">
    <name type="scientific">Ohtaekwangia kribbensis</name>
    <dbReference type="NCBI Taxonomy" id="688913"/>
    <lineage>
        <taxon>Bacteria</taxon>
        <taxon>Pseudomonadati</taxon>
        <taxon>Bacteroidota</taxon>
        <taxon>Cytophagia</taxon>
        <taxon>Cytophagales</taxon>
        <taxon>Fulvivirgaceae</taxon>
        <taxon>Ohtaekwangia</taxon>
    </lineage>
</organism>
<keyword evidence="8" id="KW-1185">Reference proteome</keyword>
<dbReference type="Pfam" id="PF00512">
    <property type="entry name" value="HisKA"/>
    <property type="match status" value="1"/>
</dbReference>
<evidence type="ECO:0000256" key="1">
    <source>
        <dbReference type="ARBA" id="ARBA00000085"/>
    </source>
</evidence>
<accession>A0ABW3K717</accession>
<dbReference type="RefSeq" id="WP_377580222.1">
    <property type="nucleotide sequence ID" value="NZ_JBHTKA010000007.1"/>
</dbReference>
<dbReference type="InterPro" id="IPR036097">
    <property type="entry name" value="HisK_dim/P_sf"/>
</dbReference>
<dbReference type="CDD" id="cd00082">
    <property type="entry name" value="HisKA"/>
    <property type="match status" value="1"/>
</dbReference>
<keyword evidence="5" id="KW-0418">Kinase</keyword>
<dbReference type="InterPro" id="IPR003661">
    <property type="entry name" value="HisK_dim/P_dom"/>
</dbReference>
<proteinExistence type="predicted"/>
<evidence type="ECO:0000256" key="2">
    <source>
        <dbReference type="ARBA" id="ARBA00012438"/>
    </source>
</evidence>
<comment type="caution">
    <text evidence="7">The sequence shown here is derived from an EMBL/GenBank/DDBJ whole genome shotgun (WGS) entry which is preliminary data.</text>
</comment>
<dbReference type="EC" id="2.7.13.3" evidence="2"/>
<dbReference type="PANTHER" id="PTHR43304">
    <property type="entry name" value="PHYTOCHROME-LIKE PROTEIN CPH1"/>
    <property type="match status" value="1"/>
</dbReference>
<dbReference type="Gene3D" id="1.10.287.130">
    <property type="match status" value="1"/>
</dbReference>
<gene>
    <name evidence="7" type="ORF">ACFQ21_15685</name>
</gene>
<keyword evidence="7" id="KW-0067">ATP-binding</keyword>
<protein>
    <recommendedName>
        <fullName evidence="2">histidine kinase</fullName>
        <ecNumber evidence="2">2.7.13.3</ecNumber>
    </recommendedName>
</protein>
<dbReference type="Pfam" id="PF13426">
    <property type="entry name" value="PAS_9"/>
    <property type="match status" value="1"/>
</dbReference>
<dbReference type="Proteomes" id="UP001597112">
    <property type="component" value="Unassembled WGS sequence"/>
</dbReference>
<sequence length="370" mass="41724">MPEIFMQESATNVLQAAHHIDRISEIMKDGLLMLDDQNNIITANEAALRDILGVSSWDEIRGKKFTDLSIGGDEVESITASFALHQDFRDKRISYIHSSGQIRILLCSVLHTKDAASKTATKLVLLHDLTREESASEKLSEYTRKLEKKNNELDQFAYIVSHDLKAPLRAISNLAGWLEEDLGPSLSGDNKNNLQLLRNRVVRMEALINGVLEYSKIGRTQIEQEHVDVYTLLKEVEEMLAPPAAITIKIIEPVPTVIAPRTMLLQVFANLISNAIKYNDKPQGLVQIYCTSKDKYFEFVVEDNGPGIPPESYETIFVIFHTLQSRDKFESTGIGLTIVKRILEENGGRIWVESEPGKGSKFKFLWPKQS</sequence>
<dbReference type="InterPro" id="IPR004358">
    <property type="entry name" value="Sig_transdc_His_kin-like_C"/>
</dbReference>
<dbReference type="EMBL" id="JBHTKA010000007">
    <property type="protein sequence ID" value="MFD1000767.1"/>
    <property type="molecule type" value="Genomic_DNA"/>
</dbReference>
<dbReference type="Gene3D" id="3.30.450.20">
    <property type="entry name" value="PAS domain"/>
    <property type="match status" value="1"/>
</dbReference>
<dbReference type="InterPro" id="IPR035965">
    <property type="entry name" value="PAS-like_dom_sf"/>
</dbReference>
<dbReference type="SUPFAM" id="SSF47384">
    <property type="entry name" value="Homodimeric domain of signal transducing histidine kinase"/>
    <property type="match status" value="1"/>
</dbReference>
<dbReference type="SMART" id="SM00091">
    <property type="entry name" value="PAS"/>
    <property type="match status" value="1"/>
</dbReference>
<dbReference type="SUPFAM" id="SSF55874">
    <property type="entry name" value="ATPase domain of HSP90 chaperone/DNA topoisomerase II/histidine kinase"/>
    <property type="match status" value="1"/>
</dbReference>
<evidence type="ECO:0000256" key="3">
    <source>
        <dbReference type="ARBA" id="ARBA00022553"/>
    </source>
</evidence>
<evidence type="ECO:0000256" key="5">
    <source>
        <dbReference type="ARBA" id="ARBA00022777"/>
    </source>
</evidence>
<keyword evidence="4" id="KW-0808">Transferase</keyword>
<dbReference type="PRINTS" id="PR00344">
    <property type="entry name" value="BCTRLSENSOR"/>
</dbReference>
<evidence type="ECO:0000259" key="6">
    <source>
        <dbReference type="PROSITE" id="PS50109"/>
    </source>
</evidence>
<dbReference type="CDD" id="cd00130">
    <property type="entry name" value="PAS"/>
    <property type="match status" value="1"/>
</dbReference>
<reference evidence="8" key="1">
    <citation type="journal article" date="2019" name="Int. J. Syst. Evol. Microbiol.">
        <title>The Global Catalogue of Microorganisms (GCM) 10K type strain sequencing project: providing services to taxonomists for standard genome sequencing and annotation.</title>
        <authorList>
            <consortium name="The Broad Institute Genomics Platform"/>
            <consortium name="The Broad Institute Genome Sequencing Center for Infectious Disease"/>
            <person name="Wu L."/>
            <person name="Ma J."/>
        </authorList>
    </citation>
    <scope>NUCLEOTIDE SEQUENCE [LARGE SCALE GENOMIC DNA]</scope>
    <source>
        <strain evidence="8">CCUG 58938</strain>
    </source>
</reference>
<dbReference type="GO" id="GO:0005524">
    <property type="term" value="F:ATP binding"/>
    <property type="evidence" value="ECO:0007669"/>
    <property type="project" value="UniProtKB-KW"/>
</dbReference>
<dbReference type="InterPro" id="IPR052162">
    <property type="entry name" value="Sensor_kinase/Photoreceptor"/>
</dbReference>
<dbReference type="SMART" id="SM00388">
    <property type="entry name" value="HisKA"/>
    <property type="match status" value="1"/>
</dbReference>
<keyword evidence="7" id="KW-0547">Nucleotide-binding</keyword>
<evidence type="ECO:0000313" key="8">
    <source>
        <dbReference type="Proteomes" id="UP001597112"/>
    </source>
</evidence>
<comment type="catalytic activity">
    <reaction evidence="1">
        <text>ATP + protein L-histidine = ADP + protein N-phospho-L-histidine.</text>
        <dbReference type="EC" id="2.7.13.3"/>
    </reaction>
</comment>
<dbReference type="PANTHER" id="PTHR43304:SF1">
    <property type="entry name" value="PAC DOMAIN-CONTAINING PROTEIN"/>
    <property type="match status" value="1"/>
</dbReference>
<dbReference type="InterPro" id="IPR003594">
    <property type="entry name" value="HATPase_dom"/>
</dbReference>
<keyword evidence="3" id="KW-0597">Phosphoprotein</keyword>
<dbReference type="SUPFAM" id="SSF55785">
    <property type="entry name" value="PYP-like sensor domain (PAS domain)"/>
    <property type="match status" value="1"/>
</dbReference>
<dbReference type="SMART" id="SM00387">
    <property type="entry name" value="HATPase_c"/>
    <property type="match status" value="1"/>
</dbReference>
<dbReference type="Pfam" id="PF02518">
    <property type="entry name" value="HATPase_c"/>
    <property type="match status" value="1"/>
</dbReference>
<name>A0ABW3K717_9BACT</name>
<dbReference type="InterPro" id="IPR000014">
    <property type="entry name" value="PAS"/>
</dbReference>
<evidence type="ECO:0000256" key="4">
    <source>
        <dbReference type="ARBA" id="ARBA00022679"/>
    </source>
</evidence>
<evidence type="ECO:0000313" key="7">
    <source>
        <dbReference type="EMBL" id="MFD1000767.1"/>
    </source>
</evidence>
<dbReference type="Gene3D" id="3.30.565.10">
    <property type="entry name" value="Histidine kinase-like ATPase, C-terminal domain"/>
    <property type="match status" value="1"/>
</dbReference>
<feature type="domain" description="Histidine kinase" evidence="6">
    <location>
        <begin position="159"/>
        <end position="370"/>
    </location>
</feature>